<proteinExistence type="predicted"/>
<organism evidence="2 3">
    <name type="scientific">Aspergillus candidus</name>
    <dbReference type="NCBI Taxonomy" id="41067"/>
    <lineage>
        <taxon>Eukaryota</taxon>
        <taxon>Fungi</taxon>
        <taxon>Dikarya</taxon>
        <taxon>Ascomycota</taxon>
        <taxon>Pezizomycotina</taxon>
        <taxon>Eurotiomycetes</taxon>
        <taxon>Eurotiomycetidae</taxon>
        <taxon>Eurotiales</taxon>
        <taxon>Aspergillaceae</taxon>
        <taxon>Aspergillus</taxon>
        <taxon>Aspergillus subgen. Circumdati</taxon>
    </lineage>
</organism>
<keyword evidence="1" id="KW-0812">Transmembrane</keyword>
<evidence type="ECO:0000256" key="1">
    <source>
        <dbReference type="SAM" id="Phobius"/>
    </source>
</evidence>
<feature type="transmembrane region" description="Helical" evidence="1">
    <location>
        <begin position="153"/>
        <end position="174"/>
    </location>
</feature>
<dbReference type="SUPFAM" id="SSF48097">
    <property type="entry name" value="Regulator of G-protein signaling, RGS"/>
    <property type="match status" value="1"/>
</dbReference>
<evidence type="ECO:0000313" key="3">
    <source>
        <dbReference type="Proteomes" id="UP000234585"/>
    </source>
</evidence>
<keyword evidence="1" id="KW-1133">Transmembrane helix</keyword>
<accession>A0A2I2F610</accession>
<dbReference type="Proteomes" id="UP000234585">
    <property type="component" value="Unassembled WGS sequence"/>
</dbReference>
<dbReference type="InterPro" id="IPR044926">
    <property type="entry name" value="RGS_subdomain_2"/>
</dbReference>
<feature type="transmembrane region" description="Helical" evidence="1">
    <location>
        <begin position="206"/>
        <end position="228"/>
    </location>
</feature>
<dbReference type="STRING" id="41067.A0A2I2F610"/>
<gene>
    <name evidence="2" type="ORF">BDW47DRAFT_54843</name>
</gene>
<feature type="transmembrane region" description="Helical" evidence="1">
    <location>
        <begin position="240"/>
        <end position="261"/>
    </location>
</feature>
<dbReference type="AlphaFoldDB" id="A0A2I2F610"/>
<dbReference type="EMBL" id="KZ559155">
    <property type="protein sequence ID" value="PLB36069.1"/>
    <property type="molecule type" value="Genomic_DNA"/>
</dbReference>
<feature type="transmembrane region" description="Helical" evidence="1">
    <location>
        <begin position="273"/>
        <end position="294"/>
    </location>
</feature>
<dbReference type="RefSeq" id="XP_024670081.1">
    <property type="nucleotide sequence ID" value="XM_024819289.1"/>
</dbReference>
<evidence type="ECO:0008006" key="4">
    <source>
        <dbReference type="Google" id="ProtNLM"/>
    </source>
</evidence>
<name>A0A2I2F610_ASPCN</name>
<feature type="transmembrane region" description="Helical" evidence="1">
    <location>
        <begin position="56"/>
        <end position="75"/>
    </location>
</feature>
<protein>
    <recommendedName>
        <fullName evidence="4">RGS domain-containing protein</fullName>
    </recommendedName>
</protein>
<feature type="transmembrane region" description="Helical" evidence="1">
    <location>
        <begin position="22"/>
        <end position="44"/>
    </location>
</feature>
<dbReference type="GeneID" id="36526449"/>
<keyword evidence="3" id="KW-1185">Reference proteome</keyword>
<keyword evidence="1" id="KW-0472">Membrane</keyword>
<sequence>MGSELGITAESQPHPSYDPVSIWWACWAGVWTAAVVAGVAYLIARRRSPILRIRGLGLSLGAIVFLHIYWASLQFGTMIGPIMPGDAQYWLMGTYLPCGMALFHASNTRFLHVAQMQKRYAHPDDPFVAPMTDSSRRDGWMGRFRRRGYTTRSLIIVGIAIVLQLFLTVLMWLISRKFHRTWGIPGTEVHGTPMEQLTAMGQGWEWWSTIVGQFFWAWIVGPIVLWRARHIRDTQGWRTQTIGCVLVSLPATPMWLIALYVPAMEVVNKYFIPPQWICLSIIGLEIFTVFLPCWEVMRHQTLCQETLDAIAQWEAKHHVDKEGTAISEVTTAVDSILSGGHQSSTGSAQTKSSARDSILTMGALELVLDRNPAPLQHFAALHDFSGENVAFLTHVTAWKATWLPPSGPTSDDPDDPLLRDAFRRALHIYVTFVSVAHAEFPVNLSSQDVRKLDRVFEAPARLVYGEHAATDPATPFDGCIFDVPPSPTGSGEGGETLLSSAPMYSGAVPAGFSASVFDDAEESIKYLVLTNTWPKFIKYRRSSTDRSSLGADVV</sequence>
<dbReference type="InterPro" id="IPR036305">
    <property type="entry name" value="RGS_sf"/>
</dbReference>
<feature type="transmembrane region" description="Helical" evidence="1">
    <location>
        <begin position="87"/>
        <end position="106"/>
    </location>
</feature>
<reference evidence="2 3" key="1">
    <citation type="submission" date="2017-12" db="EMBL/GenBank/DDBJ databases">
        <authorList>
            <consortium name="DOE Joint Genome Institute"/>
            <person name="Haridas S."/>
            <person name="Kjaerbolling I."/>
            <person name="Vesth T.C."/>
            <person name="Frisvad J.C."/>
            <person name="Nybo J.L."/>
            <person name="Theobald S."/>
            <person name="Kuo A."/>
            <person name="Bowyer P."/>
            <person name="Matsuda Y."/>
            <person name="Mondo S."/>
            <person name="Lyhne E.K."/>
            <person name="Kogle M.E."/>
            <person name="Clum A."/>
            <person name="Lipzen A."/>
            <person name="Salamov A."/>
            <person name="Ngan C.Y."/>
            <person name="Daum C."/>
            <person name="Chiniquy J."/>
            <person name="Barry K."/>
            <person name="LaButti K."/>
            <person name="Simmons B.A."/>
            <person name="Magnuson J.K."/>
            <person name="Mortensen U.H."/>
            <person name="Larsen T.O."/>
            <person name="Grigoriev I.V."/>
            <person name="Baker S.E."/>
            <person name="Andersen M.R."/>
            <person name="Nordberg H.P."/>
            <person name="Cantor M.N."/>
            <person name="Hua S.X."/>
        </authorList>
    </citation>
    <scope>NUCLEOTIDE SEQUENCE [LARGE SCALE GENOMIC DNA]</scope>
    <source>
        <strain evidence="2 3">CBS 102.13</strain>
    </source>
</reference>
<dbReference type="OrthoDB" id="5313079at2759"/>
<dbReference type="Gene3D" id="1.10.167.10">
    <property type="entry name" value="Regulator of G-protein Signalling 4, domain 2"/>
    <property type="match status" value="1"/>
</dbReference>
<evidence type="ECO:0000313" key="2">
    <source>
        <dbReference type="EMBL" id="PLB36069.1"/>
    </source>
</evidence>